<dbReference type="PIRSF" id="PIRSF001413">
    <property type="entry name" value="Trp_syn_beta"/>
    <property type="match status" value="1"/>
</dbReference>
<comment type="catalytic activity">
    <reaction evidence="10 11">
        <text>(1S,2R)-1-C-(indol-3-yl)glycerol 3-phosphate + L-serine = D-glyceraldehyde 3-phosphate + L-tryptophan + H2O</text>
        <dbReference type="Rhea" id="RHEA:10532"/>
        <dbReference type="ChEBI" id="CHEBI:15377"/>
        <dbReference type="ChEBI" id="CHEBI:33384"/>
        <dbReference type="ChEBI" id="CHEBI:57912"/>
        <dbReference type="ChEBI" id="CHEBI:58866"/>
        <dbReference type="ChEBI" id="CHEBI:59776"/>
        <dbReference type="EC" id="4.2.1.20"/>
    </reaction>
</comment>
<keyword evidence="7 11" id="KW-0663">Pyridoxal phosphate</keyword>
<dbReference type="PANTHER" id="PTHR48077">
    <property type="entry name" value="TRYPTOPHAN SYNTHASE-RELATED"/>
    <property type="match status" value="1"/>
</dbReference>
<dbReference type="InterPro" id="IPR036052">
    <property type="entry name" value="TrpB-like_PALP_sf"/>
</dbReference>
<evidence type="ECO:0000256" key="2">
    <source>
        <dbReference type="ARBA" id="ARBA00004733"/>
    </source>
</evidence>
<name>A0A068DQD8_9FLAO</name>
<keyword evidence="6 11" id="KW-0822">Tryptophan biosynthesis</keyword>
<dbReference type="HOGENOM" id="CLU_016734_3_1_10"/>
<comment type="cofactor">
    <cofactor evidence="1 11">
        <name>pyridoxal 5'-phosphate</name>
        <dbReference type="ChEBI" id="CHEBI:597326"/>
    </cofactor>
</comment>
<keyword evidence="8 11" id="KW-0057">Aromatic amino acid biosynthesis</keyword>
<dbReference type="InterPro" id="IPR023026">
    <property type="entry name" value="Trp_synth_beta/beta-like"/>
</dbReference>
<evidence type="ECO:0000256" key="8">
    <source>
        <dbReference type="ARBA" id="ARBA00023141"/>
    </source>
</evidence>
<feature type="modified residue" description="N6-(pyridoxal phosphate)lysine" evidence="11">
    <location>
        <position position="90"/>
    </location>
</feature>
<dbReference type="KEGG" id="elv:FNIIJ_175"/>
<dbReference type="HAMAP" id="MF_00133">
    <property type="entry name" value="Trp_synth_beta"/>
    <property type="match status" value="1"/>
</dbReference>
<evidence type="ECO:0000256" key="9">
    <source>
        <dbReference type="ARBA" id="ARBA00023239"/>
    </source>
</evidence>
<evidence type="ECO:0000256" key="11">
    <source>
        <dbReference type="HAMAP-Rule" id="MF_00133"/>
    </source>
</evidence>
<evidence type="ECO:0000256" key="10">
    <source>
        <dbReference type="ARBA" id="ARBA00049047"/>
    </source>
</evidence>
<protein>
    <recommendedName>
        <fullName evidence="11">Tryptophan synthase beta chain</fullName>
        <ecNumber evidence="11">4.2.1.20</ecNumber>
    </recommendedName>
</protein>
<evidence type="ECO:0000256" key="5">
    <source>
        <dbReference type="ARBA" id="ARBA00022605"/>
    </source>
</evidence>
<dbReference type="Pfam" id="PF00291">
    <property type="entry name" value="PALP"/>
    <property type="match status" value="1"/>
</dbReference>
<dbReference type="Proteomes" id="UP000027148">
    <property type="component" value="Chromosome"/>
</dbReference>
<dbReference type="OrthoDB" id="9766131at2"/>
<dbReference type="EC" id="4.2.1.20" evidence="11"/>
<keyword evidence="14" id="KW-1185">Reference proteome</keyword>
<evidence type="ECO:0000256" key="7">
    <source>
        <dbReference type="ARBA" id="ARBA00022898"/>
    </source>
</evidence>
<comment type="subunit">
    <text evidence="4 11">Tetramer of two alpha and two beta chains.</text>
</comment>
<dbReference type="UniPathway" id="UPA00035">
    <property type="reaction ID" value="UER00044"/>
</dbReference>
<dbReference type="SUPFAM" id="SSF53686">
    <property type="entry name" value="Tryptophan synthase beta subunit-like PLP-dependent enzymes"/>
    <property type="match status" value="1"/>
</dbReference>
<dbReference type="InterPro" id="IPR006653">
    <property type="entry name" value="Trp_synth_b_CS"/>
</dbReference>
<keyword evidence="5 11" id="KW-0028">Amino-acid biosynthesis</keyword>
<evidence type="ECO:0000313" key="13">
    <source>
        <dbReference type="EMBL" id="AID37452.1"/>
    </source>
</evidence>
<evidence type="ECO:0000259" key="12">
    <source>
        <dbReference type="Pfam" id="PF00291"/>
    </source>
</evidence>
<comment type="pathway">
    <text evidence="2 11">Amino-acid biosynthesis; L-tryptophan biosynthesis; L-tryptophan from chorismate: step 5/5.</text>
</comment>
<keyword evidence="9 11" id="KW-0456">Lyase</keyword>
<dbReference type="PROSITE" id="PS00168">
    <property type="entry name" value="TRP_SYNTHASE_BETA"/>
    <property type="match status" value="1"/>
</dbReference>
<reference evidence="13 14" key="1">
    <citation type="journal article" date="2014" name="Genome Biol. Evol.">
        <title>Genome sequence of "Candidatus Walczuchella monophlebidarum" the flavobacterial endosymbiont of Llaveia axin axin (Hemiptera: Coccoidea: Monophlebidae).</title>
        <authorList>
            <person name="Rosas-Perez T."/>
            <person name="Rosenblueth M."/>
            <person name="Rincon-Rosales R."/>
            <person name="Mora J."/>
            <person name="Martinez-Romero E."/>
        </authorList>
    </citation>
    <scope>NUCLEOTIDE SEQUENCE [LARGE SCALE GENOMIC DNA]</scope>
    <source>
        <strain evidence="13">FNIIJ</strain>
    </source>
</reference>
<dbReference type="CDD" id="cd06446">
    <property type="entry name" value="Trp-synth_B"/>
    <property type="match status" value="1"/>
</dbReference>
<comment type="function">
    <text evidence="11">The beta subunit is responsible for the synthesis of L-tryptophan from indole and L-serine.</text>
</comment>
<dbReference type="EMBL" id="CP006873">
    <property type="protein sequence ID" value="AID37452.1"/>
    <property type="molecule type" value="Genomic_DNA"/>
</dbReference>
<dbReference type="Gene3D" id="3.40.50.1100">
    <property type="match status" value="2"/>
</dbReference>
<dbReference type="InterPro" id="IPR001926">
    <property type="entry name" value="TrpB-like_PALP"/>
</dbReference>
<accession>A0A068DQD8</accession>
<dbReference type="NCBIfam" id="TIGR00263">
    <property type="entry name" value="trpB"/>
    <property type="match status" value="1"/>
</dbReference>
<dbReference type="GO" id="GO:0004834">
    <property type="term" value="F:tryptophan synthase activity"/>
    <property type="evidence" value="ECO:0007669"/>
    <property type="project" value="UniProtKB-UniRule"/>
</dbReference>
<dbReference type="PANTHER" id="PTHR48077:SF3">
    <property type="entry name" value="TRYPTOPHAN SYNTHASE"/>
    <property type="match status" value="1"/>
</dbReference>
<dbReference type="FunFam" id="3.40.50.1100:FF:000004">
    <property type="entry name" value="Tryptophan synthase beta chain"/>
    <property type="match status" value="1"/>
</dbReference>
<evidence type="ECO:0000313" key="14">
    <source>
        <dbReference type="Proteomes" id="UP000027148"/>
    </source>
</evidence>
<comment type="similarity">
    <text evidence="3 11">Belongs to the TrpB family.</text>
</comment>
<dbReference type="InterPro" id="IPR006654">
    <property type="entry name" value="Trp_synth_beta"/>
</dbReference>
<dbReference type="RefSeq" id="WP_038436170.1">
    <property type="nucleotide sequence ID" value="NZ_CP006873.1"/>
</dbReference>
<evidence type="ECO:0000256" key="4">
    <source>
        <dbReference type="ARBA" id="ARBA00011270"/>
    </source>
</evidence>
<feature type="domain" description="Tryptophan synthase beta chain-like PALP" evidence="12">
    <location>
        <begin position="57"/>
        <end position="378"/>
    </location>
</feature>
<dbReference type="STRING" id="1415657.FNIIJ_175"/>
<sequence length="396" mass="44050">MNSYLDDKNGFYGDFGGTFIPEILWINFKELKDSYESIILDPSFNKKFESLLNNYVGRPTPLFYCNELSKKYKTNIYLKREDLNHTGSHKINNTIGQALFAKQLGKKKIIAETGAGQHGIATATVCSLLSLECIIFMGETDILRQAINVSKMKMLGAKIIPATTGNKTLKDAINEALRYWINHPECYYLIGSVVGPHPYPKIVAYFQSIISKEIKKQLQEKKGITQPNYIITCIGGGSNSIGAFYHFLENASVKLIAVESAGLGIYTNKTAATTIQGSKGVIHGSLTFVMQDKYGQIIDPYSISAGMDYPGIGPMHANLFHTQRVKFFNVTDNDVLQAAYEISQIEGIIPALESAHALAILPKISFKKEDIVVINLSGRGDKDLKNYIRHLNQFLK</sequence>
<gene>
    <name evidence="11 13" type="primary">trpB</name>
    <name evidence="13" type="ORF">FNIIJ_175</name>
</gene>
<proteinExistence type="inferred from homology"/>
<evidence type="ECO:0000256" key="6">
    <source>
        <dbReference type="ARBA" id="ARBA00022822"/>
    </source>
</evidence>
<evidence type="ECO:0000256" key="1">
    <source>
        <dbReference type="ARBA" id="ARBA00001933"/>
    </source>
</evidence>
<dbReference type="GO" id="GO:0005737">
    <property type="term" value="C:cytoplasm"/>
    <property type="evidence" value="ECO:0007669"/>
    <property type="project" value="TreeGrafter"/>
</dbReference>
<organism evidence="13 14">
    <name type="scientific">Candidatus Walczuchella monophlebidarum</name>
    <dbReference type="NCBI Taxonomy" id="1415657"/>
    <lineage>
        <taxon>Bacteria</taxon>
        <taxon>Pseudomonadati</taxon>
        <taxon>Bacteroidota</taxon>
        <taxon>Flavobacteriia</taxon>
        <taxon>Flavobacteriales</taxon>
        <taxon>Candidatus Walczuchella</taxon>
    </lineage>
</organism>
<dbReference type="AlphaFoldDB" id="A0A068DQD8"/>
<evidence type="ECO:0000256" key="3">
    <source>
        <dbReference type="ARBA" id="ARBA00009982"/>
    </source>
</evidence>